<dbReference type="Pfam" id="PF13442">
    <property type="entry name" value="Cytochrome_CBB3"/>
    <property type="match status" value="1"/>
</dbReference>
<dbReference type="InterPro" id="IPR036909">
    <property type="entry name" value="Cyt_c-like_dom_sf"/>
</dbReference>
<sequence length="111" mass="11615">MSSLLNSPAVKRPLLAGLALPLVLLANHAAADGDGVWKNGENVYAKVCGHCHESTVGPVIKGRQLPAPYISAVVRNGFRAMPAFPASFIDDKALQQVAEYISKAPAPAAKP</sequence>
<dbReference type="Gene3D" id="1.10.760.10">
    <property type="entry name" value="Cytochrome c-like domain"/>
    <property type="match status" value="1"/>
</dbReference>
<feature type="chain" id="PRO_5017322911" evidence="5">
    <location>
        <begin position="32"/>
        <end position="111"/>
    </location>
</feature>
<feature type="signal peptide" evidence="5">
    <location>
        <begin position="1"/>
        <end position="31"/>
    </location>
</feature>
<organism evidence="7 8">
    <name type="scientific">Pseudomonas jinjuensis</name>
    <dbReference type="NCBI Taxonomy" id="198616"/>
    <lineage>
        <taxon>Bacteria</taxon>
        <taxon>Pseudomonadati</taxon>
        <taxon>Pseudomonadota</taxon>
        <taxon>Gammaproteobacteria</taxon>
        <taxon>Pseudomonadales</taxon>
        <taxon>Pseudomonadaceae</taxon>
        <taxon>Pseudomonas</taxon>
    </lineage>
</organism>
<dbReference type="OrthoDB" id="9757546at2"/>
<reference evidence="8" key="1">
    <citation type="submission" date="2016-10" db="EMBL/GenBank/DDBJ databases">
        <authorList>
            <person name="Varghese N."/>
            <person name="Submissions S."/>
        </authorList>
    </citation>
    <scope>NUCLEOTIDE SEQUENCE [LARGE SCALE GENOMIC DNA]</scope>
    <source>
        <strain evidence="8">JCM 21621</strain>
    </source>
</reference>
<dbReference type="EMBL" id="FNIJ01000014">
    <property type="protein sequence ID" value="SDO68477.1"/>
    <property type="molecule type" value="Genomic_DNA"/>
</dbReference>
<evidence type="ECO:0000256" key="2">
    <source>
        <dbReference type="ARBA" id="ARBA00022723"/>
    </source>
</evidence>
<dbReference type="GO" id="GO:0009055">
    <property type="term" value="F:electron transfer activity"/>
    <property type="evidence" value="ECO:0007669"/>
    <property type="project" value="InterPro"/>
</dbReference>
<evidence type="ECO:0000256" key="3">
    <source>
        <dbReference type="ARBA" id="ARBA00023004"/>
    </source>
</evidence>
<evidence type="ECO:0000256" key="4">
    <source>
        <dbReference type="PROSITE-ProRule" id="PRU00433"/>
    </source>
</evidence>
<keyword evidence="3 4" id="KW-0408">Iron</keyword>
<keyword evidence="2 4" id="KW-0479">Metal-binding</keyword>
<keyword evidence="5" id="KW-0732">Signal</keyword>
<dbReference type="Proteomes" id="UP000242957">
    <property type="component" value="Unassembled WGS sequence"/>
</dbReference>
<proteinExistence type="predicted"/>
<name>A0A1H0LJU7_9PSED</name>
<dbReference type="STRING" id="198616.SAMN05216193_11494"/>
<evidence type="ECO:0000256" key="1">
    <source>
        <dbReference type="ARBA" id="ARBA00022617"/>
    </source>
</evidence>
<dbReference type="GO" id="GO:0046872">
    <property type="term" value="F:metal ion binding"/>
    <property type="evidence" value="ECO:0007669"/>
    <property type="project" value="UniProtKB-KW"/>
</dbReference>
<evidence type="ECO:0000313" key="7">
    <source>
        <dbReference type="EMBL" id="SDO68477.1"/>
    </source>
</evidence>
<keyword evidence="8" id="KW-1185">Reference proteome</keyword>
<dbReference type="AlphaFoldDB" id="A0A1H0LJU7"/>
<evidence type="ECO:0000313" key="8">
    <source>
        <dbReference type="Proteomes" id="UP000242957"/>
    </source>
</evidence>
<evidence type="ECO:0000259" key="6">
    <source>
        <dbReference type="PROSITE" id="PS51007"/>
    </source>
</evidence>
<keyword evidence="1 4" id="KW-0349">Heme</keyword>
<dbReference type="PROSITE" id="PS51007">
    <property type="entry name" value="CYTC"/>
    <property type="match status" value="1"/>
</dbReference>
<dbReference type="RefSeq" id="WP_084312285.1">
    <property type="nucleotide sequence ID" value="NZ_FNIJ01000014.1"/>
</dbReference>
<dbReference type="GO" id="GO:0020037">
    <property type="term" value="F:heme binding"/>
    <property type="evidence" value="ECO:0007669"/>
    <property type="project" value="InterPro"/>
</dbReference>
<gene>
    <name evidence="7" type="ORF">SAMN05216193_11494</name>
</gene>
<accession>A0A1H0LJU7</accession>
<protein>
    <submittedName>
        <fullName evidence="7">Cytochrome C oxidase, cbb3-type, subunit III</fullName>
    </submittedName>
</protein>
<evidence type="ECO:0000256" key="5">
    <source>
        <dbReference type="SAM" id="SignalP"/>
    </source>
</evidence>
<dbReference type="SUPFAM" id="SSF46626">
    <property type="entry name" value="Cytochrome c"/>
    <property type="match status" value="1"/>
</dbReference>
<dbReference type="InterPro" id="IPR009056">
    <property type="entry name" value="Cyt_c-like_dom"/>
</dbReference>
<feature type="domain" description="Cytochrome c" evidence="6">
    <location>
        <begin position="35"/>
        <end position="105"/>
    </location>
</feature>